<organism evidence="1 2">
    <name type="scientific">Klebsiella variicola</name>
    <dbReference type="NCBI Taxonomy" id="244366"/>
    <lineage>
        <taxon>Bacteria</taxon>
        <taxon>Pseudomonadati</taxon>
        <taxon>Pseudomonadota</taxon>
        <taxon>Gammaproteobacteria</taxon>
        <taxon>Enterobacterales</taxon>
        <taxon>Enterobacteriaceae</taxon>
        <taxon>Klebsiella/Raoultella group</taxon>
        <taxon>Klebsiella</taxon>
        <taxon>Klebsiella pneumoniae complex</taxon>
    </lineage>
</organism>
<comment type="caution">
    <text evidence="1">The sequence shown here is derived from an EMBL/GenBank/DDBJ whole genome shotgun (WGS) entry which is preliminary data.</text>
</comment>
<protein>
    <submittedName>
        <fullName evidence="1">Uncharacterized protein</fullName>
    </submittedName>
</protein>
<dbReference type="AlphaFoldDB" id="A0A9P3UFB1"/>
<reference evidence="1" key="1">
    <citation type="journal article" date="2022" name="J. Appl. Microbiol.">
        <title>PCR-based ORF typing of Klebsiella pneumoniae for rapid identification of global clones and transmission events.</title>
        <authorList>
            <person name="Nonogaki R."/>
            <person name="Iijima A."/>
            <person name="Kawamura K."/>
            <person name="Kayama S."/>
            <person name="Sugai M."/>
            <person name="Yagi T."/>
            <person name="Arakawa Y."/>
            <person name="Doi Y."/>
            <person name="Suzuki M."/>
        </authorList>
    </citation>
    <scope>NUCLEOTIDE SEQUENCE</scope>
    <source>
        <strain evidence="1">NUKP-37</strain>
    </source>
</reference>
<proteinExistence type="predicted"/>
<evidence type="ECO:0000313" key="2">
    <source>
        <dbReference type="Proteomes" id="UP001060507"/>
    </source>
</evidence>
<gene>
    <name evidence="1" type="ORF">NUKP37_32060</name>
</gene>
<name>A0A9P3UFB1_KLEVA</name>
<dbReference type="Proteomes" id="UP001060507">
    <property type="component" value="Unassembled WGS sequence"/>
</dbReference>
<dbReference type="EMBL" id="BQTA01000009">
    <property type="protein sequence ID" value="GKJ96363.1"/>
    <property type="molecule type" value="Genomic_DNA"/>
</dbReference>
<evidence type="ECO:0000313" key="1">
    <source>
        <dbReference type="EMBL" id="GKJ96363.1"/>
    </source>
</evidence>
<sequence>MGAPRQWPEKNMIKNLTAEDQPQKYNEEKAYFLKGIGGGPPRERQPWLLTIKFCVKKDINVLPLLYNSGIFRR</sequence>
<accession>A0A9P3UFB1</accession>